<dbReference type="VEuPathDB" id="FungiDB:ASPTUDRAFT_42088"/>
<gene>
    <name evidence="1" type="ORF">ASPTUDRAFT_42088</name>
</gene>
<keyword evidence="2" id="KW-1185">Reference proteome</keyword>
<dbReference type="EMBL" id="KV878198">
    <property type="protein sequence ID" value="OJI85730.1"/>
    <property type="molecule type" value="Genomic_DNA"/>
</dbReference>
<dbReference type="AlphaFoldDB" id="A0A1L9N8S6"/>
<proteinExistence type="predicted"/>
<sequence>MGDGRAGRPSLPPPPSPCILGSQVHRISSTFAVPGGLHMYDDNEGKRERMPVPPRGVFAITRISQGHQDHV</sequence>
<evidence type="ECO:0000313" key="2">
    <source>
        <dbReference type="Proteomes" id="UP000184304"/>
    </source>
</evidence>
<name>A0A1L9N8S6_ASPTC</name>
<accession>A0A1L9N8S6</accession>
<organism evidence="1 2">
    <name type="scientific">Aspergillus tubingensis (strain CBS 134.48)</name>
    <dbReference type="NCBI Taxonomy" id="767770"/>
    <lineage>
        <taxon>Eukaryota</taxon>
        <taxon>Fungi</taxon>
        <taxon>Dikarya</taxon>
        <taxon>Ascomycota</taxon>
        <taxon>Pezizomycotina</taxon>
        <taxon>Eurotiomycetes</taxon>
        <taxon>Eurotiomycetidae</taxon>
        <taxon>Eurotiales</taxon>
        <taxon>Aspergillaceae</taxon>
        <taxon>Aspergillus</taxon>
        <taxon>Aspergillus subgen. Circumdati</taxon>
    </lineage>
</organism>
<reference evidence="2" key="1">
    <citation type="journal article" date="2017" name="Genome Biol.">
        <title>Comparative genomics reveals high biological diversity and specific adaptations in the industrially and medically important fungal genus Aspergillus.</title>
        <authorList>
            <person name="de Vries R.P."/>
            <person name="Riley R."/>
            <person name="Wiebenga A."/>
            <person name="Aguilar-Osorio G."/>
            <person name="Amillis S."/>
            <person name="Uchima C.A."/>
            <person name="Anderluh G."/>
            <person name="Asadollahi M."/>
            <person name="Askin M."/>
            <person name="Barry K."/>
            <person name="Battaglia E."/>
            <person name="Bayram O."/>
            <person name="Benocci T."/>
            <person name="Braus-Stromeyer S.A."/>
            <person name="Caldana C."/>
            <person name="Canovas D."/>
            <person name="Cerqueira G.C."/>
            <person name="Chen F."/>
            <person name="Chen W."/>
            <person name="Choi C."/>
            <person name="Clum A."/>
            <person name="Dos Santos R.A."/>
            <person name="Damasio A.R."/>
            <person name="Diallinas G."/>
            <person name="Emri T."/>
            <person name="Fekete E."/>
            <person name="Flipphi M."/>
            <person name="Freyberg S."/>
            <person name="Gallo A."/>
            <person name="Gournas C."/>
            <person name="Habgood R."/>
            <person name="Hainaut M."/>
            <person name="Harispe M.L."/>
            <person name="Henrissat B."/>
            <person name="Hilden K.S."/>
            <person name="Hope R."/>
            <person name="Hossain A."/>
            <person name="Karabika E."/>
            <person name="Karaffa L."/>
            <person name="Karanyi Z."/>
            <person name="Krasevec N."/>
            <person name="Kuo A."/>
            <person name="Kusch H."/>
            <person name="LaButti K."/>
            <person name="Lagendijk E.L."/>
            <person name="Lapidus A."/>
            <person name="Levasseur A."/>
            <person name="Lindquist E."/>
            <person name="Lipzen A."/>
            <person name="Logrieco A.F."/>
            <person name="MacCabe A."/>
            <person name="Maekelae M.R."/>
            <person name="Malavazi I."/>
            <person name="Melin P."/>
            <person name="Meyer V."/>
            <person name="Mielnichuk N."/>
            <person name="Miskei M."/>
            <person name="Molnar A.P."/>
            <person name="Mule G."/>
            <person name="Ngan C.Y."/>
            <person name="Orejas M."/>
            <person name="Orosz E."/>
            <person name="Ouedraogo J.P."/>
            <person name="Overkamp K.M."/>
            <person name="Park H.-S."/>
            <person name="Perrone G."/>
            <person name="Piumi F."/>
            <person name="Punt P.J."/>
            <person name="Ram A.F."/>
            <person name="Ramon A."/>
            <person name="Rauscher S."/>
            <person name="Record E."/>
            <person name="Riano-Pachon D.M."/>
            <person name="Robert V."/>
            <person name="Roehrig J."/>
            <person name="Ruller R."/>
            <person name="Salamov A."/>
            <person name="Salih N.S."/>
            <person name="Samson R.A."/>
            <person name="Sandor E."/>
            <person name="Sanguinetti M."/>
            <person name="Schuetze T."/>
            <person name="Sepcic K."/>
            <person name="Shelest E."/>
            <person name="Sherlock G."/>
            <person name="Sophianopoulou V."/>
            <person name="Squina F.M."/>
            <person name="Sun H."/>
            <person name="Susca A."/>
            <person name="Todd R.B."/>
            <person name="Tsang A."/>
            <person name="Unkles S.E."/>
            <person name="van de Wiele N."/>
            <person name="van Rossen-Uffink D."/>
            <person name="Oliveira J.V."/>
            <person name="Vesth T.C."/>
            <person name="Visser J."/>
            <person name="Yu J.-H."/>
            <person name="Zhou M."/>
            <person name="Andersen M.R."/>
            <person name="Archer D.B."/>
            <person name="Baker S.E."/>
            <person name="Benoit I."/>
            <person name="Brakhage A.A."/>
            <person name="Braus G.H."/>
            <person name="Fischer R."/>
            <person name="Frisvad J.C."/>
            <person name="Goldman G.H."/>
            <person name="Houbraken J."/>
            <person name="Oakley B."/>
            <person name="Pocsi I."/>
            <person name="Scazzocchio C."/>
            <person name="Seiboth B."/>
            <person name="vanKuyk P.A."/>
            <person name="Wortman J."/>
            <person name="Dyer P.S."/>
            <person name="Grigoriev I.V."/>
        </authorList>
    </citation>
    <scope>NUCLEOTIDE SEQUENCE [LARGE SCALE GENOMIC DNA]</scope>
    <source>
        <strain evidence="2">CBS 134.48</strain>
    </source>
</reference>
<dbReference type="Proteomes" id="UP000184304">
    <property type="component" value="Unassembled WGS sequence"/>
</dbReference>
<protein>
    <submittedName>
        <fullName evidence="1">Uncharacterized protein</fullName>
    </submittedName>
</protein>
<evidence type="ECO:0000313" key="1">
    <source>
        <dbReference type="EMBL" id="OJI85730.1"/>
    </source>
</evidence>